<organism evidence="2 3">
    <name type="scientific">Paenibacillus hexagrammi</name>
    <dbReference type="NCBI Taxonomy" id="2908839"/>
    <lineage>
        <taxon>Bacteria</taxon>
        <taxon>Bacillati</taxon>
        <taxon>Bacillota</taxon>
        <taxon>Bacilli</taxon>
        <taxon>Bacillales</taxon>
        <taxon>Paenibacillaceae</taxon>
        <taxon>Paenibacillus</taxon>
    </lineage>
</organism>
<dbReference type="EMBL" id="CP090978">
    <property type="protein sequence ID" value="UJF36166.1"/>
    <property type="molecule type" value="Genomic_DNA"/>
</dbReference>
<name>A0ABY3ST25_9BACL</name>
<proteinExistence type="predicted"/>
<evidence type="ECO:0000256" key="1">
    <source>
        <dbReference type="SAM" id="Phobius"/>
    </source>
</evidence>
<gene>
    <name evidence="2" type="ORF">L0M14_14535</name>
</gene>
<sequence>MFVDSGIKRVTAFLLIIIMACGISACSSVIGQDKGHASVQTDPEQAKKMDLLNEAAEDMYKKTMEGQVVEARTRLMQISDQIPKMRFEGVTSVEGLNALTETITQAKRVYNAVSYSQNEGQVAVAKLRLATDALTHKNQPMWLQYYKVLKNDVTNLEQQVKANQSNEAIASFNKLSQHISVVRPSMLISREPSDVEKLDSLMTFVHNNLNSSPMDAKRVEAGIEQLNRTIDELFMKKAETAAYVPITDPNQPILWSLGIGLIIVSVLSYSGWRMFQSGRHVVSVKHSKEREPM</sequence>
<dbReference type="InterPro" id="IPR014231">
    <property type="entry name" value="Spore_YpjB"/>
</dbReference>
<feature type="transmembrane region" description="Helical" evidence="1">
    <location>
        <begin position="253"/>
        <end position="272"/>
    </location>
</feature>
<dbReference type="Pfam" id="PF09577">
    <property type="entry name" value="Spore_YpjB"/>
    <property type="match status" value="1"/>
</dbReference>
<reference evidence="2 3" key="1">
    <citation type="journal article" date="2024" name="Int. J. Syst. Evol. Microbiol.">
        <title>Paenibacillus hexagrammi sp. nov., a novel bacterium isolated from the gut content of Hexagrammos agrammus.</title>
        <authorList>
            <person name="Jung H.K."/>
            <person name="Kim D.G."/>
            <person name="Zin H."/>
            <person name="Park J."/>
            <person name="Jung H."/>
            <person name="Kim Y.O."/>
            <person name="Kong H.J."/>
            <person name="Kim J.W."/>
            <person name="Kim Y.S."/>
        </authorList>
    </citation>
    <scope>NUCLEOTIDE SEQUENCE [LARGE SCALE GENOMIC DNA]</scope>
    <source>
        <strain evidence="2 3">YPD9-1</strain>
    </source>
</reference>
<dbReference type="Proteomes" id="UP001649230">
    <property type="component" value="Chromosome"/>
</dbReference>
<dbReference type="RefSeq" id="WP_235122721.1">
    <property type="nucleotide sequence ID" value="NZ_CP090978.1"/>
</dbReference>
<evidence type="ECO:0000313" key="2">
    <source>
        <dbReference type="EMBL" id="UJF36166.1"/>
    </source>
</evidence>
<keyword evidence="1" id="KW-0472">Membrane</keyword>
<accession>A0ABY3ST25</accession>
<protein>
    <submittedName>
        <fullName evidence="2">Sporulation protein YpjB</fullName>
    </submittedName>
</protein>
<keyword evidence="1" id="KW-1133">Transmembrane helix</keyword>
<evidence type="ECO:0000313" key="3">
    <source>
        <dbReference type="Proteomes" id="UP001649230"/>
    </source>
</evidence>
<keyword evidence="1" id="KW-0812">Transmembrane</keyword>
<keyword evidence="3" id="KW-1185">Reference proteome</keyword>